<evidence type="ECO:0000256" key="2">
    <source>
        <dbReference type="ARBA" id="ARBA00022692"/>
    </source>
</evidence>
<name>A0A4Y3NMD8_PAEAU</name>
<organism evidence="7 8">
    <name type="scientific">Paenarthrobacter aurescens</name>
    <name type="common">Arthrobacter aurescens</name>
    <dbReference type="NCBI Taxonomy" id="43663"/>
    <lineage>
        <taxon>Bacteria</taxon>
        <taxon>Bacillati</taxon>
        <taxon>Actinomycetota</taxon>
        <taxon>Actinomycetes</taxon>
        <taxon>Micrococcales</taxon>
        <taxon>Micrococcaceae</taxon>
        <taxon>Paenarthrobacter</taxon>
    </lineage>
</organism>
<proteinExistence type="predicted"/>
<comment type="caution">
    <text evidence="7">The sequence shown here is derived from an EMBL/GenBank/DDBJ whole genome shotgun (WGS) entry which is preliminary data.</text>
</comment>
<evidence type="ECO:0000256" key="4">
    <source>
        <dbReference type="ARBA" id="ARBA00023136"/>
    </source>
</evidence>
<feature type="transmembrane region" description="Helical" evidence="5">
    <location>
        <begin position="234"/>
        <end position="251"/>
    </location>
</feature>
<dbReference type="Pfam" id="PF12698">
    <property type="entry name" value="ABC2_membrane_3"/>
    <property type="match status" value="1"/>
</dbReference>
<dbReference type="RefSeq" id="WP_141284585.1">
    <property type="nucleotide sequence ID" value="NZ_BAAAWK010000001.1"/>
</dbReference>
<evidence type="ECO:0000256" key="3">
    <source>
        <dbReference type="ARBA" id="ARBA00022989"/>
    </source>
</evidence>
<dbReference type="InterPro" id="IPR013525">
    <property type="entry name" value="ABC2_TM"/>
</dbReference>
<evidence type="ECO:0000256" key="5">
    <source>
        <dbReference type="SAM" id="Phobius"/>
    </source>
</evidence>
<dbReference type="OrthoDB" id="3268959at2"/>
<feature type="transmembrane region" description="Helical" evidence="5">
    <location>
        <begin position="168"/>
        <end position="191"/>
    </location>
</feature>
<gene>
    <name evidence="7" type="ORF">AAU01_28660</name>
</gene>
<dbReference type="GeneID" id="97299552"/>
<dbReference type="AlphaFoldDB" id="A0A4Y3NMD8"/>
<keyword evidence="4 5" id="KW-0472">Membrane</keyword>
<evidence type="ECO:0000259" key="6">
    <source>
        <dbReference type="Pfam" id="PF12698"/>
    </source>
</evidence>
<feature type="transmembrane region" description="Helical" evidence="5">
    <location>
        <begin position="138"/>
        <end position="161"/>
    </location>
</feature>
<dbReference type="Proteomes" id="UP000317715">
    <property type="component" value="Unassembled WGS sequence"/>
</dbReference>
<dbReference type="EMBL" id="BJMD01000017">
    <property type="protein sequence ID" value="GEB20111.1"/>
    <property type="molecule type" value="Genomic_DNA"/>
</dbReference>
<dbReference type="GO" id="GO:0016020">
    <property type="term" value="C:membrane"/>
    <property type="evidence" value="ECO:0007669"/>
    <property type="project" value="UniProtKB-SubCell"/>
</dbReference>
<evidence type="ECO:0000313" key="8">
    <source>
        <dbReference type="Proteomes" id="UP000317715"/>
    </source>
</evidence>
<protein>
    <recommendedName>
        <fullName evidence="6">ABC-2 type transporter transmembrane domain-containing protein</fullName>
    </recommendedName>
</protein>
<keyword evidence="3 5" id="KW-1133">Transmembrane helix</keyword>
<keyword evidence="2 5" id="KW-0812">Transmembrane</keyword>
<dbReference type="GO" id="GO:0140359">
    <property type="term" value="F:ABC-type transporter activity"/>
    <property type="evidence" value="ECO:0007669"/>
    <property type="project" value="InterPro"/>
</dbReference>
<sequence length="304" mass="32165">MSTTTFDRTTRIAGPSSGSGLRETRLIIRREVLTRLGNRTILTATGLLALFAGAAAGIGGWFLVDSLGGAGAMSFDPRAIFATAMISALLASLVYSASSLTSGVVEEKSSRIVEILLTKIGIVPLLAGKMIGIGLVTLIQLLAIGGTAVVGFSVVGGWSLINVAVGPSLLWFLLWFLLGYVIFAALNTTLASTVSRQEDLGTAVMPLSVLQMVLLVVSLYVLPMNLGNPWMEGLSFVPLFSSYLMPMRFALEDVSTWEMVLAAGISVAAIPALFWLATVIYRNNALRTGSRVSLQQSLTSDETA</sequence>
<comment type="subcellular location">
    <subcellularLocation>
        <location evidence="1">Membrane</location>
        <topology evidence="1">Multi-pass membrane protein</topology>
    </subcellularLocation>
</comment>
<feature type="transmembrane region" description="Helical" evidence="5">
    <location>
        <begin position="40"/>
        <end position="64"/>
    </location>
</feature>
<evidence type="ECO:0000313" key="7">
    <source>
        <dbReference type="EMBL" id="GEB20111.1"/>
    </source>
</evidence>
<feature type="transmembrane region" description="Helical" evidence="5">
    <location>
        <begin position="112"/>
        <end position="132"/>
    </location>
</feature>
<feature type="transmembrane region" description="Helical" evidence="5">
    <location>
        <begin position="79"/>
        <end position="100"/>
    </location>
</feature>
<reference evidence="7 8" key="1">
    <citation type="submission" date="2019-06" db="EMBL/GenBank/DDBJ databases">
        <title>Whole genome shotgun sequence of Paenarthrobacter aurescens NBRC 12136.</title>
        <authorList>
            <person name="Hosoyama A."/>
            <person name="Uohara A."/>
            <person name="Ohji S."/>
            <person name="Ichikawa N."/>
        </authorList>
    </citation>
    <scope>NUCLEOTIDE SEQUENCE [LARGE SCALE GENOMIC DNA]</scope>
    <source>
        <strain evidence="7 8">NBRC 12136</strain>
    </source>
</reference>
<evidence type="ECO:0000256" key="1">
    <source>
        <dbReference type="ARBA" id="ARBA00004141"/>
    </source>
</evidence>
<feature type="transmembrane region" description="Helical" evidence="5">
    <location>
        <begin position="257"/>
        <end position="281"/>
    </location>
</feature>
<feature type="transmembrane region" description="Helical" evidence="5">
    <location>
        <begin position="203"/>
        <end position="222"/>
    </location>
</feature>
<feature type="domain" description="ABC-2 type transporter transmembrane" evidence="6">
    <location>
        <begin position="78"/>
        <end position="278"/>
    </location>
</feature>
<keyword evidence="8" id="KW-1185">Reference proteome</keyword>
<accession>A0A4Y3NMD8</accession>